<keyword evidence="4" id="KW-1185">Reference proteome</keyword>
<dbReference type="STRING" id="1561998.A0A1I7TY67"/>
<dbReference type="Pfam" id="PF00635">
    <property type="entry name" value="Motile_Sperm"/>
    <property type="match status" value="1"/>
</dbReference>
<organism evidence="4 5">
    <name type="scientific">Caenorhabditis tropicalis</name>
    <dbReference type="NCBI Taxonomy" id="1561998"/>
    <lineage>
        <taxon>Eukaryota</taxon>
        <taxon>Metazoa</taxon>
        <taxon>Ecdysozoa</taxon>
        <taxon>Nematoda</taxon>
        <taxon>Chromadorea</taxon>
        <taxon>Rhabditida</taxon>
        <taxon>Rhabditina</taxon>
        <taxon>Rhabditomorpha</taxon>
        <taxon>Rhabditoidea</taxon>
        <taxon>Rhabditidae</taxon>
        <taxon>Peloderinae</taxon>
        <taxon>Caenorhabditis</taxon>
    </lineage>
</organism>
<accession>A0A1I7TY67</accession>
<dbReference type="SUPFAM" id="SSF49354">
    <property type="entry name" value="PapD-like"/>
    <property type="match status" value="1"/>
</dbReference>
<name>A0A1I7TY67_9PELO</name>
<keyword evidence="1" id="KW-0963">Cytoplasm</keyword>
<dbReference type="Proteomes" id="UP000095282">
    <property type="component" value="Unplaced"/>
</dbReference>
<evidence type="ECO:0000256" key="1">
    <source>
        <dbReference type="RuleBase" id="RU003425"/>
    </source>
</evidence>
<evidence type="ECO:0000313" key="5">
    <source>
        <dbReference type="WBParaSite" id="Csp11.Scaffold629.g12975.t1"/>
    </source>
</evidence>
<dbReference type="WBParaSite" id="Csp11.Scaffold629.g12975.t1">
    <property type="protein sequence ID" value="Csp11.Scaffold629.g12975.t1"/>
    <property type="gene ID" value="Csp11.Scaffold629.g12975"/>
</dbReference>
<evidence type="ECO:0000313" key="4">
    <source>
        <dbReference type="Proteomes" id="UP000095282"/>
    </source>
</evidence>
<feature type="region of interest" description="Disordered" evidence="2">
    <location>
        <begin position="206"/>
        <end position="252"/>
    </location>
</feature>
<dbReference type="Gene3D" id="2.60.40.10">
    <property type="entry name" value="Immunoglobulins"/>
    <property type="match status" value="1"/>
</dbReference>
<dbReference type="InterPro" id="IPR000535">
    <property type="entry name" value="MSP_dom"/>
</dbReference>
<proteinExistence type="predicted"/>
<dbReference type="InterPro" id="IPR013783">
    <property type="entry name" value="Ig-like_fold"/>
</dbReference>
<dbReference type="eggNOG" id="ENOG502T1JA">
    <property type="taxonomic scope" value="Eukaryota"/>
</dbReference>
<evidence type="ECO:0000259" key="3">
    <source>
        <dbReference type="PROSITE" id="PS50202"/>
    </source>
</evidence>
<dbReference type="PROSITE" id="PS50202">
    <property type="entry name" value="MSP"/>
    <property type="match status" value="1"/>
</dbReference>
<sequence length="252" mass="28808">MTTPINGDFNQDINIQGSKVPEFPKLPFVIREGKVREEFLTLHKTGKPILTTESKYILFCGLQEFNADRSCVHMELKNDTKKTYLFNIRTPVSPNFFVKPHVGMLESGQSVTLKFTFKAKCHRVPSDYCWIYSVYHIEIDENSAAFIKEDEFSSSNIRSVWNEKGRGDIENILHLSCKFDETGMKPKNECRRHTIAKKLFLNPEGEVMNEEKGEVSNTPAARGRSNRPHTNKASSETTDELPKTATSEKKLK</sequence>
<feature type="compositionally biased region" description="Basic and acidic residues" evidence="2">
    <location>
        <begin position="240"/>
        <end position="252"/>
    </location>
</feature>
<reference evidence="5" key="1">
    <citation type="submission" date="2016-11" db="UniProtKB">
        <authorList>
            <consortium name="WormBaseParasite"/>
        </authorList>
    </citation>
    <scope>IDENTIFICATION</scope>
</reference>
<protein>
    <recommendedName>
        <fullName evidence="1">Major sperm protein</fullName>
    </recommendedName>
</protein>
<evidence type="ECO:0000256" key="2">
    <source>
        <dbReference type="SAM" id="MobiDB-lite"/>
    </source>
</evidence>
<keyword evidence="1" id="KW-0206">Cytoskeleton</keyword>
<comment type="function">
    <text evidence="1">Central component in molecular interactions underlying sperm crawling. Forms an extensive filament system that extends from sperm villipoda, along the leading edge of the pseudopod.</text>
</comment>
<dbReference type="AlphaFoldDB" id="A0A1I7TY67"/>
<dbReference type="InterPro" id="IPR008962">
    <property type="entry name" value="PapD-like_sf"/>
</dbReference>
<feature type="domain" description="MSP" evidence="3">
    <location>
        <begin position="48"/>
        <end position="179"/>
    </location>
</feature>